<feature type="transmembrane region" description="Helical" evidence="8">
    <location>
        <begin position="67"/>
        <end position="89"/>
    </location>
</feature>
<comment type="caution">
    <text evidence="9">The sequence shown here is derived from an EMBL/GenBank/DDBJ whole genome shotgun (WGS) entry which is preliminary data.</text>
</comment>
<proteinExistence type="inferred from homology"/>
<dbReference type="PANTHER" id="PTHR21716">
    <property type="entry name" value="TRANSMEMBRANE PROTEIN"/>
    <property type="match status" value="1"/>
</dbReference>
<dbReference type="GO" id="GO:0005886">
    <property type="term" value="C:plasma membrane"/>
    <property type="evidence" value="ECO:0007669"/>
    <property type="project" value="UniProtKB-SubCell"/>
</dbReference>
<evidence type="ECO:0000313" key="9">
    <source>
        <dbReference type="EMBL" id="RCL40241.1"/>
    </source>
</evidence>
<gene>
    <name evidence="9" type="ORF">DBW96_03665</name>
</gene>
<organism evidence="9 10">
    <name type="scientific">SAR86 cluster bacterium</name>
    <dbReference type="NCBI Taxonomy" id="2030880"/>
    <lineage>
        <taxon>Bacteria</taxon>
        <taxon>Pseudomonadati</taxon>
        <taxon>Pseudomonadota</taxon>
        <taxon>Gammaproteobacteria</taxon>
        <taxon>SAR86 cluster</taxon>
    </lineage>
</organism>
<keyword evidence="6 8" id="KW-1133">Transmembrane helix</keyword>
<evidence type="ECO:0000256" key="6">
    <source>
        <dbReference type="ARBA" id="ARBA00022989"/>
    </source>
</evidence>
<feature type="transmembrane region" description="Helical" evidence="8">
    <location>
        <begin position="244"/>
        <end position="266"/>
    </location>
</feature>
<evidence type="ECO:0000313" key="10">
    <source>
        <dbReference type="Proteomes" id="UP000253307"/>
    </source>
</evidence>
<name>A0A368BSK8_9GAMM</name>
<evidence type="ECO:0000256" key="3">
    <source>
        <dbReference type="ARBA" id="ARBA00022448"/>
    </source>
</evidence>
<feature type="transmembrane region" description="Helical" evidence="8">
    <location>
        <begin position="218"/>
        <end position="238"/>
    </location>
</feature>
<comment type="similarity">
    <text evidence="2">Belongs to the autoinducer-2 exporter (AI-2E) (TC 2.A.86) family.</text>
</comment>
<dbReference type="EMBL" id="QOPE01000029">
    <property type="protein sequence ID" value="RCL40241.1"/>
    <property type="molecule type" value="Genomic_DNA"/>
</dbReference>
<feature type="transmembrane region" description="Helical" evidence="8">
    <location>
        <begin position="29"/>
        <end position="55"/>
    </location>
</feature>
<comment type="subcellular location">
    <subcellularLocation>
        <location evidence="1">Cell membrane</location>
        <topology evidence="1">Multi-pass membrane protein</topology>
    </subcellularLocation>
</comment>
<evidence type="ECO:0000256" key="2">
    <source>
        <dbReference type="ARBA" id="ARBA00009773"/>
    </source>
</evidence>
<dbReference type="Proteomes" id="UP000253307">
    <property type="component" value="Unassembled WGS sequence"/>
</dbReference>
<keyword evidence="4" id="KW-1003">Cell membrane</keyword>
<evidence type="ECO:0000256" key="4">
    <source>
        <dbReference type="ARBA" id="ARBA00022475"/>
    </source>
</evidence>
<feature type="transmembrane region" description="Helical" evidence="8">
    <location>
        <begin position="307"/>
        <end position="332"/>
    </location>
</feature>
<dbReference type="InterPro" id="IPR002549">
    <property type="entry name" value="AI-2E-like"/>
</dbReference>
<dbReference type="Pfam" id="PF01594">
    <property type="entry name" value="AI-2E_transport"/>
    <property type="match status" value="1"/>
</dbReference>
<sequence>MFTEINNWLKNIFSNEETITFTVLLTVSLLLLIFLGEILTPFLISLIFAYLLVGLQTRLENYGMPHWPALIVTFGLFLLIGVLLMVWLIPLLYTQIQNLINEVPGWFLSLRAFVATIPERYPDLVTSDQISIVLQNFSNQLSEASQDFLSYSITGIQNTITLAVNIVMLPILVFFLLFDRKSVINSVLVVLPKNRPMLSNIWEEMDGQLSNYVRGKSIEIIIVGFAAAIIFSLFGLQYTALLSVLVGFSVLIPFLGAFIATIPVAIIGLLQFGLTFDFWMLIGAYILLQILDGNVLVPILFSDAVKLHPFFIILAVFVFGGIFGFWGVFFAIPIATFIKAVWNAWPSLG</sequence>
<feature type="transmembrane region" description="Helical" evidence="8">
    <location>
        <begin position="159"/>
        <end position="178"/>
    </location>
</feature>
<accession>A0A368BSK8</accession>
<keyword evidence="3" id="KW-0813">Transport</keyword>
<dbReference type="GO" id="GO:0055085">
    <property type="term" value="P:transmembrane transport"/>
    <property type="evidence" value="ECO:0007669"/>
    <property type="project" value="TreeGrafter"/>
</dbReference>
<protein>
    <submittedName>
        <fullName evidence="9">AI-2E family transporter</fullName>
    </submittedName>
</protein>
<feature type="transmembrane region" description="Helical" evidence="8">
    <location>
        <begin position="278"/>
        <end position="301"/>
    </location>
</feature>
<evidence type="ECO:0000256" key="1">
    <source>
        <dbReference type="ARBA" id="ARBA00004651"/>
    </source>
</evidence>
<keyword evidence="7 8" id="KW-0472">Membrane</keyword>
<evidence type="ECO:0000256" key="8">
    <source>
        <dbReference type="SAM" id="Phobius"/>
    </source>
</evidence>
<keyword evidence="5 8" id="KW-0812">Transmembrane</keyword>
<evidence type="ECO:0000256" key="5">
    <source>
        <dbReference type="ARBA" id="ARBA00022692"/>
    </source>
</evidence>
<reference evidence="9 10" key="1">
    <citation type="journal article" date="2018" name="Microbiome">
        <title>Fine metagenomic profile of the Mediterranean stratified and mixed water columns revealed by assembly and recruitment.</title>
        <authorList>
            <person name="Haro-Moreno J.M."/>
            <person name="Lopez-Perez M."/>
            <person name="De La Torre J.R."/>
            <person name="Picazo A."/>
            <person name="Camacho A."/>
            <person name="Rodriguez-Valera F."/>
        </authorList>
    </citation>
    <scope>NUCLEOTIDE SEQUENCE [LARGE SCALE GENOMIC DNA]</scope>
    <source>
        <strain evidence="9">MED-G82</strain>
    </source>
</reference>
<evidence type="ECO:0000256" key="7">
    <source>
        <dbReference type="ARBA" id="ARBA00023136"/>
    </source>
</evidence>
<dbReference type="PANTHER" id="PTHR21716:SF53">
    <property type="entry name" value="PERMEASE PERM-RELATED"/>
    <property type="match status" value="1"/>
</dbReference>
<dbReference type="AlphaFoldDB" id="A0A368BSK8"/>